<comment type="subcellular location">
    <subcellularLocation>
        <location evidence="9">Cell inner membrane</location>
        <topology evidence="9">Single-pass type II membrane protein</topology>
    </subcellularLocation>
    <subcellularLocation>
        <location evidence="1">Membrane</location>
    </subcellularLocation>
    <text evidence="9">Localizes to the division septum.</text>
</comment>
<evidence type="ECO:0000256" key="7">
    <source>
        <dbReference type="ARBA" id="ARBA00023136"/>
    </source>
</evidence>
<gene>
    <name evidence="9" type="primary">ftsQ</name>
    <name evidence="11" type="ORF">EXH44_03155</name>
</gene>
<keyword evidence="2 9" id="KW-1003">Cell membrane</keyword>
<sequence>MVAVFRKKPTSVIRTKASKPKAPINWLNFFKPALVFVGLILAYIVYANWTTWLQALDKTPIRSYALTHKTQFTTNNDIREILSKEPILKGYFGQDIQEVKDKFLSLSWIKDVVVRKVYPDKLSLTLLEHRPVALWNNSEYLSEQGVVFSLPSGRFNPTGLPVLYGPDSEGKVVLDAWNKIKNDLKARNLALSSISMDNRGSWTIRLDNGVELRLGRGDWLPKIDRFVTIFPEIEIPEGKRLSYVDLRYEHGASVGFSNQ</sequence>
<evidence type="ECO:0000256" key="5">
    <source>
        <dbReference type="ARBA" id="ARBA00022692"/>
    </source>
</evidence>
<accession>A0A4P7CJ62</accession>
<dbReference type="AlphaFoldDB" id="A0A4P7CJ62"/>
<dbReference type="RefSeq" id="WP_162856238.1">
    <property type="nucleotide sequence ID" value="NZ_CP038145.1"/>
</dbReference>
<dbReference type="InterPro" id="IPR005548">
    <property type="entry name" value="Cell_div_FtsQ/DivIB_C"/>
</dbReference>
<keyword evidence="7 9" id="KW-0472">Membrane</keyword>
<comment type="subunit">
    <text evidence="9">Part of a complex composed of FtsB, FtsL and FtsQ.</text>
</comment>
<keyword evidence="6 9" id="KW-1133">Transmembrane helix</keyword>
<evidence type="ECO:0000256" key="1">
    <source>
        <dbReference type="ARBA" id="ARBA00004370"/>
    </source>
</evidence>
<dbReference type="Pfam" id="PF03799">
    <property type="entry name" value="FtsQ_DivIB_C"/>
    <property type="match status" value="1"/>
</dbReference>
<evidence type="ECO:0000259" key="10">
    <source>
        <dbReference type="PROSITE" id="PS51779"/>
    </source>
</evidence>
<evidence type="ECO:0000256" key="2">
    <source>
        <dbReference type="ARBA" id="ARBA00022475"/>
    </source>
</evidence>
<name>A0A4P7CJ62_9PAST</name>
<evidence type="ECO:0000256" key="6">
    <source>
        <dbReference type="ARBA" id="ARBA00022989"/>
    </source>
</evidence>
<keyword evidence="12" id="KW-1185">Reference proteome</keyword>
<keyword evidence="3 9" id="KW-0997">Cell inner membrane</keyword>
<evidence type="ECO:0000256" key="3">
    <source>
        <dbReference type="ARBA" id="ARBA00022519"/>
    </source>
</evidence>
<dbReference type="PANTHER" id="PTHR35851">
    <property type="entry name" value="CELL DIVISION PROTEIN FTSQ"/>
    <property type="match status" value="1"/>
</dbReference>
<dbReference type="InterPro" id="IPR026579">
    <property type="entry name" value="FtsQ"/>
</dbReference>
<keyword evidence="4 9" id="KW-0132">Cell division</keyword>
<dbReference type="InterPro" id="IPR034746">
    <property type="entry name" value="POTRA"/>
</dbReference>
<dbReference type="GO" id="GO:0032153">
    <property type="term" value="C:cell division site"/>
    <property type="evidence" value="ECO:0007669"/>
    <property type="project" value="UniProtKB-UniRule"/>
</dbReference>
<evidence type="ECO:0000256" key="8">
    <source>
        <dbReference type="ARBA" id="ARBA00023306"/>
    </source>
</evidence>
<organism evidence="11 12">
    <name type="scientific">Actinobacillus indolicus</name>
    <dbReference type="NCBI Taxonomy" id="51049"/>
    <lineage>
        <taxon>Bacteria</taxon>
        <taxon>Pseudomonadati</taxon>
        <taxon>Pseudomonadota</taxon>
        <taxon>Gammaproteobacteria</taxon>
        <taxon>Pasteurellales</taxon>
        <taxon>Pasteurellaceae</taxon>
        <taxon>Actinobacillus</taxon>
    </lineage>
</organism>
<protein>
    <recommendedName>
        <fullName evidence="9">Cell division protein FtsQ</fullName>
    </recommendedName>
</protein>
<dbReference type="KEGG" id="aio:EXH44_03155"/>
<dbReference type="GO" id="GO:0043093">
    <property type="term" value="P:FtsZ-dependent cytokinesis"/>
    <property type="evidence" value="ECO:0007669"/>
    <property type="project" value="UniProtKB-UniRule"/>
</dbReference>
<feature type="transmembrane region" description="Helical" evidence="9">
    <location>
        <begin position="29"/>
        <end position="49"/>
    </location>
</feature>
<proteinExistence type="inferred from homology"/>
<evidence type="ECO:0000256" key="9">
    <source>
        <dbReference type="HAMAP-Rule" id="MF_00911"/>
    </source>
</evidence>
<comment type="similarity">
    <text evidence="9">Belongs to the FtsQ/DivIB family. FtsQ subfamily.</text>
</comment>
<dbReference type="Proteomes" id="UP000294444">
    <property type="component" value="Chromosome"/>
</dbReference>
<dbReference type="HAMAP" id="MF_00911">
    <property type="entry name" value="FtsQ_subfam"/>
    <property type="match status" value="1"/>
</dbReference>
<dbReference type="InterPro" id="IPR013685">
    <property type="entry name" value="POTRA_FtsQ_type"/>
</dbReference>
<dbReference type="PANTHER" id="PTHR35851:SF1">
    <property type="entry name" value="CELL DIVISION PROTEIN FTSQ"/>
    <property type="match status" value="1"/>
</dbReference>
<dbReference type="Gene3D" id="3.10.20.310">
    <property type="entry name" value="membrane protein fhac"/>
    <property type="match status" value="1"/>
</dbReference>
<evidence type="ECO:0000313" key="11">
    <source>
        <dbReference type="EMBL" id="QBQ63307.1"/>
    </source>
</evidence>
<reference evidence="11 12" key="1">
    <citation type="submission" date="2019-03" db="EMBL/GenBank/DDBJ databases">
        <authorList>
            <person name="Che Y."/>
            <person name="Zhou L."/>
        </authorList>
    </citation>
    <scope>NUCLEOTIDE SEQUENCE [LARGE SCALE GENOMIC DNA]</scope>
    <source>
        <strain evidence="11 12">AIFJ1607</strain>
    </source>
</reference>
<dbReference type="EMBL" id="CP038145">
    <property type="protein sequence ID" value="QBQ63307.1"/>
    <property type="molecule type" value="Genomic_DNA"/>
</dbReference>
<dbReference type="Gene3D" id="3.40.50.11690">
    <property type="entry name" value="Cell division protein FtsQ/DivIB"/>
    <property type="match status" value="1"/>
</dbReference>
<dbReference type="PROSITE" id="PS51779">
    <property type="entry name" value="POTRA"/>
    <property type="match status" value="1"/>
</dbReference>
<dbReference type="GO" id="GO:0090529">
    <property type="term" value="P:cell septum assembly"/>
    <property type="evidence" value="ECO:0007669"/>
    <property type="project" value="InterPro"/>
</dbReference>
<dbReference type="Pfam" id="PF08478">
    <property type="entry name" value="POTRA_1"/>
    <property type="match status" value="1"/>
</dbReference>
<evidence type="ECO:0000256" key="4">
    <source>
        <dbReference type="ARBA" id="ARBA00022618"/>
    </source>
</evidence>
<keyword evidence="8 9" id="KW-0131">Cell cycle</keyword>
<keyword evidence="5 9" id="KW-0812">Transmembrane</keyword>
<feature type="domain" description="POTRA" evidence="10">
    <location>
        <begin position="59"/>
        <end position="129"/>
    </location>
</feature>
<evidence type="ECO:0000313" key="12">
    <source>
        <dbReference type="Proteomes" id="UP000294444"/>
    </source>
</evidence>
<dbReference type="GO" id="GO:0005886">
    <property type="term" value="C:plasma membrane"/>
    <property type="evidence" value="ECO:0007669"/>
    <property type="project" value="UniProtKB-SubCell"/>
</dbReference>
<dbReference type="InterPro" id="IPR045335">
    <property type="entry name" value="FtsQ_C_sf"/>
</dbReference>
<comment type="function">
    <text evidence="9">Essential cell division protein. May link together the upstream cell division proteins, which are predominantly cytoplasmic, with the downstream cell division proteins, which are predominantly periplasmic. May control correct divisome assembly.</text>
</comment>